<reference evidence="1" key="2">
    <citation type="submission" date="2025-09" db="UniProtKB">
        <authorList>
            <consortium name="EnsemblPlants"/>
        </authorList>
    </citation>
    <scope>IDENTIFICATION</scope>
</reference>
<dbReference type="EnsemblPlants" id="AVESA.00010b.r2.6CG1119100.1">
    <property type="protein sequence ID" value="AVESA.00010b.r2.6CG1119100.1.CDS"/>
    <property type="gene ID" value="AVESA.00010b.r2.6CG1119100"/>
</dbReference>
<name>A0ACD5Z8E0_AVESA</name>
<accession>A0ACD5Z8E0</accession>
<proteinExistence type="predicted"/>
<dbReference type="Proteomes" id="UP001732700">
    <property type="component" value="Chromosome 6C"/>
</dbReference>
<sequence>MATAAPPPDEFAHDGAEEEEEEEEEEDPEEVEPWLPSSDSEPEEHPALEQWNHPPDPEPEQQPPTPPPPAPKNSVSEALEEGKVESAPRWPGYPGASVFRLVVAGDKVGGLIGRGGEIIRRLCEETRARVRILEAMDGVVSRIVLISATEETQAELAPAMHAAIKIFKHVNEIEKIYPDVTLSASAPEICSARLLVPKAQAVHLIGKQGITIQLMQEATGANIRIIDEDELLSYQMADERIVEIRGASLKVLSALKSVLGLLRKFLVDHGVLHLFERKNQAAAQAHDSSKENLVTYDYALQVNQDRLLSVCPSPLNPNSSRYLSYGLDPSFSDPHSPDIRRPTDSVLPKVYDPYSQDIRCPTDSLLPKICNPYSPDIRHPTDSLLPKITQTMQIPLPLAEEIIGVRGQTIANIRSVSGAVVVLEETAGYLDEVLVMVEGSSSQVQTAHRLIQDILLGNREPPPPRSSYSNPDTGLRPLFTGQHVPASLEYVPFLYREYQSSSNLREHSDYYTYRL</sequence>
<evidence type="ECO:0000313" key="2">
    <source>
        <dbReference type="Proteomes" id="UP001732700"/>
    </source>
</evidence>
<organism evidence="1 2">
    <name type="scientific">Avena sativa</name>
    <name type="common">Oat</name>
    <dbReference type="NCBI Taxonomy" id="4498"/>
    <lineage>
        <taxon>Eukaryota</taxon>
        <taxon>Viridiplantae</taxon>
        <taxon>Streptophyta</taxon>
        <taxon>Embryophyta</taxon>
        <taxon>Tracheophyta</taxon>
        <taxon>Spermatophyta</taxon>
        <taxon>Magnoliopsida</taxon>
        <taxon>Liliopsida</taxon>
        <taxon>Poales</taxon>
        <taxon>Poaceae</taxon>
        <taxon>BOP clade</taxon>
        <taxon>Pooideae</taxon>
        <taxon>Poodae</taxon>
        <taxon>Poeae</taxon>
        <taxon>Poeae Chloroplast Group 1 (Aveneae type)</taxon>
        <taxon>Aveninae</taxon>
        <taxon>Avena</taxon>
    </lineage>
</organism>
<keyword evidence="2" id="KW-1185">Reference proteome</keyword>
<reference evidence="1" key="1">
    <citation type="submission" date="2021-05" db="EMBL/GenBank/DDBJ databases">
        <authorList>
            <person name="Scholz U."/>
            <person name="Mascher M."/>
            <person name="Fiebig A."/>
        </authorList>
    </citation>
    <scope>NUCLEOTIDE SEQUENCE [LARGE SCALE GENOMIC DNA]</scope>
</reference>
<evidence type="ECO:0000313" key="1">
    <source>
        <dbReference type="EnsemblPlants" id="AVESA.00010b.r2.6CG1119100.1.CDS"/>
    </source>
</evidence>
<protein>
    <submittedName>
        <fullName evidence="1">Uncharacterized protein</fullName>
    </submittedName>
</protein>